<dbReference type="STRING" id="112248.SAMN05444392_103306"/>
<dbReference type="PRINTS" id="PR00385">
    <property type="entry name" value="P450"/>
</dbReference>
<name>A0A1M4WNW0_9BACL</name>
<dbReference type="RefSeq" id="WP_073154382.1">
    <property type="nucleotide sequence ID" value="NZ_FQVL01000003.1"/>
</dbReference>
<dbReference type="FunFam" id="1.10.630.10:FF:000018">
    <property type="entry name" value="Cytochrome P450 monooxygenase"/>
    <property type="match status" value="1"/>
</dbReference>
<dbReference type="EMBL" id="FQVL01000003">
    <property type="protein sequence ID" value="SHE82860.1"/>
    <property type="molecule type" value="Genomic_DNA"/>
</dbReference>
<gene>
    <name evidence="8" type="ORF">SAMN05444392_103306</name>
</gene>
<dbReference type="InterPro" id="IPR036396">
    <property type="entry name" value="Cyt_P450_sf"/>
</dbReference>
<evidence type="ECO:0000256" key="7">
    <source>
        <dbReference type="RuleBase" id="RU000461"/>
    </source>
</evidence>
<dbReference type="InterPro" id="IPR002397">
    <property type="entry name" value="Cyt_P450_B"/>
</dbReference>
<dbReference type="AlphaFoldDB" id="A0A1M4WNW0"/>
<keyword evidence="6 7" id="KW-0503">Monooxygenase</keyword>
<keyword evidence="9" id="KW-1185">Reference proteome</keyword>
<dbReference type="PANTHER" id="PTHR46696">
    <property type="entry name" value="P450, PUTATIVE (EUROFUNG)-RELATED"/>
    <property type="match status" value="1"/>
</dbReference>
<organism evidence="8 9">
    <name type="scientific">Seinonella peptonophila</name>
    <dbReference type="NCBI Taxonomy" id="112248"/>
    <lineage>
        <taxon>Bacteria</taxon>
        <taxon>Bacillati</taxon>
        <taxon>Bacillota</taxon>
        <taxon>Bacilli</taxon>
        <taxon>Bacillales</taxon>
        <taxon>Thermoactinomycetaceae</taxon>
        <taxon>Seinonella</taxon>
    </lineage>
</organism>
<dbReference type="InterPro" id="IPR001128">
    <property type="entry name" value="Cyt_P450"/>
</dbReference>
<comment type="similarity">
    <text evidence="1 7">Belongs to the cytochrome P450 family.</text>
</comment>
<dbReference type="GO" id="GO:0005506">
    <property type="term" value="F:iron ion binding"/>
    <property type="evidence" value="ECO:0007669"/>
    <property type="project" value="InterPro"/>
</dbReference>
<dbReference type="GO" id="GO:0004497">
    <property type="term" value="F:monooxygenase activity"/>
    <property type="evidence" value="ECO:0007669"/>
    <property type="project" value="UniProtKB-KW"/>
</dbReference>
<evidence type="ECO:0000313" key="9">
    <source>
        <dbReference type="Proteomes" id="UP000184476"/>
    </source>
</evidence>
<dbReference type="OrthoDB" id="9801155at2"/>
<dbReference type="PRINTS" id="PR00359">
    <property type="entry name" value="BP450"/>
</dbReference>
<sequence>MQKNSFNPVSWYKYMQKNKPITYDPAFTTIFGSEGAWQIFPHAAIQDVLVNHQIFSSEVMPKTDDNPYSRAMTVTDNPRHKQLRSLVSNFFTIKSIVKLEKKIRKIANDLLAAKLEDESMECVQDFATLLPIQVIAEMLGVPYSDRDQFKKWSIAFFNDPSESEEGAMSYFQSQNEMMQYFLLLIEERQKEPQDDLISQLLTSEVDGKRLSTDDLLGFCILLLLAGNETTTNLIGSAMLTFIEHPEVQEHLSMNFNDIPKAIEEVMRYRSPVQSTYRIAKEDTDFQGHSIKKGDLVVVWLGAANHDESVFPRSEQFDINRNNHSQMAFGYGIHHCLGAPLARLETKIAFETVFGQCKNIRLEENANLSIRQSHLVYALNDLPITFEKR</sequence>
<protein>
    <submittedName>
        <fullName evidence="8">Cytochrome P450</fullName>
    </submittedName>
</protein>
<dbReference type="Gene3D" id="1.10.630.10">
    <property type="entry name" value="Cytochrome P450"/>
    <property type="match status" value="1"/>
</dbReference>
<keyword evidence="5 7" id="KW-0408">Iron</keyword>
<dbReference type="Pfam" id="PF00067">
    <property type="entry name" value="p450"/>
    <property type="match status" value="1"/>
</dbReference>
<dbReference type="PANTHER" id="PTHR46696:SF1">
    <property type="entry name" value="CYTOCHROME P450 YJIB-RELATED"/>
    <property type="match status" value="1"/>
</dbReference>
<evidence type="ECO:0000256" key="2">
    <source>
        <dbReference type="ARBA" id="ARBA00022617"/>
    </source>
</evidence>
<accession>A0A1M4WNW0</accession>
<dbReference type="GO" id="GO:0020037">
    <property type="term" value="F:heme binding"/>
    <property type="evidence" value="ECO:0007669"/>
    <property type="project" value="InterPro"/>
</dbReference>
<proteinExistence type="inferred from homology"/>
<evidence type="ECO:0000256" key="5">
    <source>
        <dbReference type="ARBA" id="ARBA00023004"/>
    </source>
</evidence>
<reference evidence="8 9" key="1">
    <citation type="submission" date="2016-11" db="EMBL/GenBank/DDBJ databases">
        <authorList>
            <person name="Jaros S."/>
            <person name="Januszkiewicz K."/>
            <person name="Wedrychowicz H."/>
        </authorList>
    </citation>
    <scope>NUCLEOTIDE SEQUENCE [LARGE SCALE GENOMIC DNA]</scope>
    <source>
        <strain evidence="8 9">DSM 44666</strain>
    </source>
</reference>
<dbReference type="InterPro" id="IPR017972">
    <property type="entry name" value="Cyt_P450_CS"/>
</dbReference>
<evidence type="ECO:0000256" key="4">
    <source>
        <dbReference type="ARBA" id="ARBA00023002"/>
    </source>
</evidence>
<keyword evidence="4 7" id="KW-0560">Oxidoreductase</keyword>
<keyword evidence="3 7" id="KW-0479">Metal-binding</keyword>
<evidence type="ECO:0000256" key="3">
    <source>
        <dbReference type="ARBA" id="ARBA00022723"/>
    </source>
</evidence>
<dbReference type="GO" id="GO:0016705">
    <property type="term" value="F:oxidoreductase activity, acting on paired donors, with incorporation or reduction of molecular oxygen"/>
    <property type="evidence" value="ECO:0007669"/>
    <property type="project" value="InterPro"/>
</dbReference>
<evidence type="ECO:0000313" key="8">
    <source>
        <dbReference type="EMBL" id="SHE82860.1"/>
    </source>
</evidence>
<keyword evidence="2 7" id="KW-0349">Heme</keyword>
<dbReference type="SUPFAM" id="SSF48264">
    <property type="entry name" value="Cytochrome P450"/>
    <property type="match status" value="1"/>
</dbReference>
<dbReference type="PROSITE" id="PS00086">
    <property type="entry name" value="CYTOCHROME_P450"/>
    <property type="match status" value="1"/>
</dbReference>
<evidence type="ECO:0000256" key="6">
    <source>
        <dbReference type="ARBA" id="ARBA00023033"/>
    </source>
</evidence>
<evidence type="ECO:0000256" key="1">
    <source>
        <dbReference type="ARBA" id="ARBA00010617"/>
    </source>
</evidence>
<dbReference type="Proteomes" id="UP000184476">
    <property type="component" value="Unassembled WGS sequence"/>
</dbReference>